<comment type="caution">
    <text evidence="2">The sequence shown here is derived from an EMBL/GenBank/DDBJ whole genome shotgun (WGS) entry which is preliminary data.</text>
</comment>
<dbReference type="EMBL" id="CAJGYM010000040">
    <property type="protein sequence ID" value="CAD6193998.1"/>
    <property type="molecule type" value="Genomic_DNA"/>
</dbReference>
<feature type="chain" id="PRO_5035722984" evidence="1">
    <location>
        <begin position="23"/>
        <end position="218"/>
    </location>
</feature>
<dbReference type="Proteomes" id="UP000835052">
    <property type="component" value="Unassembled WGS sequence"/>
</dbReference>
<keyword evidence="3" id="KW-1185">Reference proteome</keyword>
<evidence type="ECO:0000313" key="2">
    <source>
        <dbReference type="EMBL" id="CAD6193998.1"/>
    </source>
</evidence>
<evidence type="ECO:0000313" key="3">
    <source>
        <dbReference type="Proteomes" id="UP000835052"/>
    </source>
</evidence>
<reference evidence="2" key="1">
    <citation type="submission" date="2020-10" db="EMBL/GenBank/DDBJ databases">
        <authorList>
            <person name="Kikuchi T."/>
        </authorList>
    </citation>
    <scope>NUCLEOTIDE SEQUENCE</scope>
    <source>
        <strain evidence="2">NKZ352</strain>
    </source>
</reference>
<dbReference type="AlphaFoldDB" id="A0A8S1HHV0"/>
<feature type="signal peptide" evidence="1">
    <location>
        <begin position="1"/>
        <end position="22"/>
    </location>
</feature>
<sequence>MLGPRFVFFALLLLQTVLPAATHQKEFEFAEISNLFQDLDRQSVEQLFSLNPLRAGCGVCTLTVATVKFFQRSVFGRTIEISGLSLLLKMVIRKLPLFSTHLLSVAVVEVSYLYLNRVTSRDACAMMKLCSKPIISLPLPEEDLPADDGDHEKLILQTLSTPANGTSLSDEMRLVASTILGKDFVEFSDQSENFLYSFAHAVEMQMKHILEREETPYL</sequence>
<accession>A0A8S1HHV0</accession>
<keyword evidence="1" id="KW-0732">Signal</keyword>
<evidence type="ECO:0000256" key="1">
    <source>
        <dbReference type="SAM" id="SignalP"/>
    </source>
</evidence>
<protein>
    <submittedName>
        <fullName evidence="2">Uncharacterized protein</fullName>
    </submittedName>
</protein>
<proteinExistence type="predicted"/>
<organism evidence="2 3">
    <name type="scientific">Caenorhabditis auriculariae</name>
    <dbReference type="NCBI Taxonomy" id="2777116"/>
    <lineage>
        <taxon>Eukaryota</taxon>
        <taxon>Metazoa</taxon>
        <taxon>Ecdysozoa</taxon>
        <taxon>Nematoda</taxon>
        <taxon>Chromadorea</taxon>
        <taxon>Rhabditida</taxon>
        <taxon>Rhabditina</taxon>
        <taxon>Rhabditomorpha</taxon>
        <taxon>Rhabditoidea</taxon>
        <taxon>Rhabditidae</taxon>
        <taxon>Peloderinae</taxon>
        <taxon>Caenorhabditis</taxon>
    </lineage>
</organism>
<gene>
    <name evidence="2" type="ORF">CAUJ_LOCUS9917</name>
</gene>
<name>A0A8S1HHV0_9PELO</name>